<organism evidence="1 2">
    <name type="scientific">Portunus trituberculatus</name>
    <name type="common">Swimming crab</name>
    <name type="synonym">Neptunus trituberculatus</name>
    <dbReference type="NCBI Taxonomy" id="210409"/>
    <lineage>
        <taxon>Eukaryota</taxon>
        <taxon>Metazoa</taxon>
        <taxon>Ecdysozoa</taxon>
        <taxon>Arthropoda</taxon>
        <taxon>Crustacea</taxon>
        <taxon>Multicrustacea</taxon>
        <taxon>Malacostraca</taxon>
        <taxon>Eumalacostraca</taxon>
        <taxon>Eucarida</taxon>
        <taxon>Decapoda</taxon>
        <taxon>Pleocyemata</taxon>
        <taxon>Brachyura</taxon>
        <taxon>Eubrachyura</taxon>
        <taxon>Portunoidea</taxon>
        <taxon>Portunidae</taxon>
        <taxon>Portuninae</taxon>
        <taxon>Portunus</taxon>
    </lineage>
</organism>
<proteinExistence type="predicted"/>
<evidence type="ECO:0000313" key="1">
    <source>
        <dbReference type="EMBL" id="MPC35845.1"/>
    </source>
</evidence>
<gene>
    <name evidence="1" type="ORF">E2C01_029282</name>
</gene>
<protein>
    <submittedName>
        <fullName evidence="1">Uncharacterized protein</fullName>
    </submittedName>
</protein>
<dbReference type="Proteomes" id="UP000324222">
    <property type="component" value="Unassembled WGS sequence"/>
</dbReference>
<comment type="caution">
    <text evidence="1">The sequence shown here is derived from an EMBL/GenBank/DDBJ whole genome shotgun (WGS) entry which is preliminary data.</text>
</comment>
<sequence>MKKTGIKIIVVEANDDGSVTVWDDCEDHGSLLQVSPRPSSRVTESTSTGFPTLLARVAD</sequence>
<dbReference type="AlphaFoldDB" id="A0A5B7ER26"/>
<reference evidence="1 2" key="1">
    <citation type="submission" date="2019-05" db="EMBL/GenBank/DDBJ databases">
        <title>Another draft genome of Portunus trituberculatus and its Hox gene families provides insights of decapod evolution.</title>
        <authorList>
            <person name="Jeong J.-H."/>
            <person name="Song I."/>
            <person name="Kim S."/>
            <person name="Choi T."/>
            <person name="Kim D."/>
            <person name="Ryu S."/>
            <person name="Kim W."/>
        </authorList>
    </citation>
    <scope>NUCLEOTIDE SEQUENCE [LARGE SCALE GENOMIC DNA]</scope>
    <source>
        <tissue evidence="1">Muscle</tissue>
    </source>
</reference>
<evidence type="ECO:0000313" key="2">
    <source>
        <dbReference type="Proteomes" id="UP000324222"/>
    </source>
</evidence>
<accession>A0A5B7ER26</accession>
<dbReference type="EMBL" id="VSRR010003360">
    <property type="protein sequence ID" value="MPC35845.1"/>
    <property type="molecule type" value="Genomic_DNA"/>
</dbReference>
<name>A0A5B7ER26_PORTR</name>
<keyword evidence="2" id="KW-1185">Reference proteome</keyword>